<keyword evidence="1" id="KW-1133">Transmembrane helix</keyword>
<name>A0A6C0LSU9_9ZZZZ</name>
<dbReference type="AlphaFoldDB" id="A0A6C0LSU9"/>
<evidence type="ECO:0000256" key="1">
    <source>
        <dbReference type="SAM" id="Phobius"/>
    </source>
</evidence>
<accession>A0A6C0LSU9</accession>
<reference evidence="2" key="1">
    <citation type="journal article" date="2020" name="Nature">
        <title>Giant virus diversity and host interactions through global metagenomics.</title>
        <authorList>
            <person name="Schulz F."/>
            <person name="Roux S."/>
            <person name="Paez-Espino D."/>
            <person name="Jungbluth S."/>
            <person name="Walsh D.A."/>
            <person name="Denef V.J."/>
            <person name="McMahon K.D."/>
            <person name="Konstantinidis K.T."/>
            <person name="Eloe-Fadrosh E.A."/>
            <person name="Kyrpides N.C."/>
            <person name="Woyke T."/>
        </authorList>
    </citation>
    <scope>NUCLEOTIDE SEQUENCE</scope>
    <source>
        <strain evidence="2">GVMAG-S-1014582-52</strain>
    </source>
</reference>
<proteinExistence type="predicted"/>
<dbReference type="EMBL" id="MN740556">
    <property type="protein sequence ID" value="QHU33078.1"/>
    <property type="molecule type" value="Genomic_DNA"/>
</dbReference>
<organism evidence="2">
    <name type="scientific">viral metagenome</name>
    <dbReference type="NCBI Taxonomy" id="1070528"/>
    <lineage>
        <taxon>unclassified sequences</taxon>
        <taxon>metagenomes</taxon>
        <taxon>organismal metagenomes</taxon>
    </lineage>
</organism>
<keyword evidence="1" id="KW-0812">Transmembrane</keyword>
<protein>
    <submittedName>
        <fullName evidence="2">Uncharacterized protein</fullName>
    </submittedName>
</protein>
<sequence>MIDFLNNRTAIIVISLIWGFGLALLFRRVCNNDQCIIVKVPQQFHKEGDIIYDKNNRCYRLMKYPYKCTY</sequence>
<feature type="transmembrane region" description="Helical" evidence="1">
    <location>
        <begin position="9"/>
        <end position="26"/>
    </location>
</feature>
<keyword evidence="1" id="KW-0472">Membrane</keyword>
<evidence type="ECO:0000313" key="2">
    <source>
        <dbReference type="EMBL" id="QHU33078.1"/>
    </source>
</evidence>